<dbReference type="InterPro" id="IPR046347">
    <property type="entry name" value="bZIP_sf"/>
</dbReference>
<keyword evidence="4" id="KW-1185">Reference proteome</keyword>
<name>A0ABQ7I0I0_9MICR</name>
<dbReference type="CDD" id="cd14686">
    <property type="entry name" value="bZIP"/>
    <property type="match status" value="1"/>
</dbReference>
<dbReference type="EMBL" id="SBIQ01000040">
    <property type="protein sequence ID" value="KAF7683924.1"/>
    <property type="molecule type" value="Genomic_DNA"/>
</dbReference>
<gene>
    <name evidence="3" type="ORF">TCON_0877</name>
</gene>
<evidence type="ECO:0000259" key="2">
    <source>
        <dbReference type="Pfam" id="PF07716"/>
    </source>
</evidence>
<sequence length="113" mass="13246">MKNRESARKSLDNKKKKMELLIQTNKELLEANEKLKSRIHELEVLLSKHGIVEEKRHKNNILNDITHTNNSNLCFNVEEIIHNPRNRCNRISNDKWVYSISNAMQEPSVSKLA</sequence>
<comment type="caution">
    <text evidence="3">The sequence shown here is derived from an EMBL/GenBank/DDBJ whole genome shotgun (WGS) entry which is preliminary data.</text>
</comment>
<accession>A0ABQ7I0I0</accession>
<dbReference type="Pfam" id="PF07716">
    <property type="entry name" value="bZIP_2"/>
    <property type="match status" value="1"/>
</dbReference>
<protein>
    <recommendedName>
        <fullName evidence="2">BZIP domain-containing protein</fullName>
    </recommendedName>
</protein>
<reference evidence="3 4" key="1">
    <citation type="submission" date="2019-01" db="EMBL/GenBank/DDBJ databases">
        <title>Genomes sequencing and comparative genomics of infectious freshwater microsporidia, Cucumispora dikerogammari and Thelohania contejeani.</title>
        <authorList>
            <person name="Cormier A."/>
            <person name="Giraud I."/>
            <person name="Wattier R."/>
            <person name="Teixeira M."/>
            <person name="Grandjean F."/>
            <person name="Rigaud T."/>
            <person name="Cordaux R."/>
        </authorList>
    </citation>
    <scope>NUCLEOTIDE SEQUENCE [LARGE SCALE GENOMIC DNA]</scope>
    <source>
        <strain evidence="3">T1</strain>
        <tissue evidence="3">Spores</tissue>
    </source>
</reference>
<evidence type="ECO:0000256" key="1">
    <source>
        <dbReference type="SAM" id="Coils"/>
    </source>
</evidence>
<evidence type="ECO:0000313" key="3">
    <source>
        <dbReference type="EMBL" id="KAF7683924.1"/>
    </source>
</evidence>
<feature type="coiled-coil region" evidence="1">
    <location>
        <begin position="4"/>
        <end position="45"/>
    </location>
</feature>
<organism evidence="3 4">
    <name type="scientific">Astathelohania contejeani</name>
    <dbReference type="NCBI Taxonomy" id="164912"/>
    <lineage>
        <taxon>Eukaryota</taxon>
        <taxon>Fungi</taxon>
        <taxon>Fungi incertae sedis</taxon>
        <taxon>Microsporidia</taxon>
        <taxon>Astathelohaniidae</taxon>
        <taxon>Astathelohania</taxon>
    </lineage>
</organism>
<feature type="domain" description="BZIP" evidence="2">
    <location>
        <begin position="2"/>
        <end position="43"/>
    </location>
</feature>
<keyword evidence="1" id="KW-0175">Coiled coil</keyword>
<proteinExistence type="predicted"/>
<dbReference type="SUPFAM" id="SSF57959">
    <property type="entry name" value="Leucine zipper domain"/>
    <property type="match status" value="1"/>
</dbReference>
<dbReference type="InterPro" id="IPR004827">
    <property type="entry name" value="bZIP"/>
</dbReference>
<evidence type="ECO:0000313" key="4">
    <source>
        <dbReference type="Proteomes" id="UP001516464"/>
    </source>
</evidence>
<dbReference type="Proteomes" id="UP001516464">
    <property type="component" value="Unassembled WGS sequence"/>
</dbReference>